<protein>
    <submittedName>
        <fullName evidence="1">Uncharacterized protein</fullName>
    </submittedName>
</protein>
<proteinExistence type="predicted"/>
<gene>
    <name evidence="1" type="ORF">GAK29_04386</name>
</gene>
<evidence type="ECO:0000313" key="1">
    <source>
        <dbReference type="EMBL" id="KAF1017912.1"/>
    </source>
</evidence>
<dbReference type="Proteomes" id="UP000490535">
    <property type="component" value="Unassembled WGS sequence"/>
</dbReference>
<organism evidence="1 2">
    <name type="scientific">Acinetobacter bereziniae</name>
    <name type="common">Acinetobacter genomosp. 10</name>
    <dbReference type="NCBI Taxonomy" id="106648"/>
    <lineage>
        <taxon>Bacteria</taxon>
        <taxon>Pseudomonadati</taxon>
        <taxon>Pseudomonadota</taxon>
        <taxon>Gammaproteobacteria</taxon>
        <taxon>Moraxellales</taxon>
        <taxon>Moraxellaceae</taxon>
        <taxon>Acinetobacter</taxon>
    </lineage>
</organism>
<sequence>MVLSKVIEKLIKFQLMFLSLSLCQFDFLRNKNRNNAILLIINNIYSSVNKKLCTASVFVIFPKSSIVLSMAYCLKLRNF</sequence>
<dbReference type="AlphaFoldDB" id="A0A833PBA6"/>
<name>A0A833PBA6_ACIBZ</name>
<dbReference type="EMBL" id="WNDP01000193">
    <property type="protein sequence ID" value="KAF1017912.1"/>
    <property type="molecule type" value="Genomic_DNA"/>
</dbReference>
<accession>A0A833PBA6</accession>
<evidence type="ECO:0000313" key="2">
    <source>
        <dbReference type="Proteomes" id="UP000490535"/>
    </source>
</evidence>
<comment type="caution">
    <text evidence="1">The sequence shown here is derived from an EMBL/GenBank/DDBJ whole genome shotgun (WGS) entry which is preliminary data.</text>
</comment>
<reference evidence="2" key="1">
    <citation type="journal article" date="2020" name="MBio">
        <title>Horizontal gene transfer to a defensive symbiont with a reduced genome amongst a multipartite beetle microbiome.</title>
        <authorList>
            <person name="Waterworth S.C."/>
            <person name="Florez L.V."/>
            <person name="Rees E.R."/>
            <person name="Hertweck C."/>
            <person name="Kaltenpoth M."/>
            <person name="Kwan J.C."/>
        </authorList>
    </citation>
    <scope>NUCLEOTIDE SEQUENCE [LARGE SCALE GENOMIC DNA]</scope>
</reference>